<sequence length="67" mass="7243">MPHFSSPAPARSPGNNRETASADCVETVILDEFPAWILRVALTGWIAPSPGEPRGGSGRRWREGDLV</sequence>
<protein>
    <submittedName>
        <fullName evidence="2">Uncharacterized protein</fullName>
    </submittedName>
</protein>
<feature type="region of interest" description="Disordered" evidence="1">
    <location>
        <begin position="1"/>
        <end position="20"/>
    </location>
</feature>
<dbReference type="EMBL" id="AP014800">
    <property type="protein sequence ID" value="BAQ67668.1"/>
    <property type="molecule type" value="Genomic_DNA"/>
</dbReference>
<evidence type="ECO:0000313" key="3">
    <source>
        <dbReference type="Proteomes" id="UP000064912"/>
    </source>
</evidence>
<dbReference type="Proteomes" id="UP000064912">
    <property type="component" value="Chromosome"/>
</dbReference>
<feature type="region of interest" description="Disordered" evidence="1">
    <location>
        <begin position="46"/>
        <end position="67"/>
    </location>
</feature>
<dbReference type="KEGG" id="rsu:NHU_00499"/>
<proteinExistence type="predicted"/>
<reference evidence="2 3" key="1">
    <citation type="submission" date="2015-02" db="EMBL/GenBank/DDBJ databases">
        <title>Genome sequene of Rhodovulum sulfidophilum DSM 2351.</title>
        <authorList>
            <person name="Nagao N."/>
        </authorList>
    </citation>
    <scope>NUCLEOTIDE SEQUENCE [LARGE SCALE GENOMIC DNA]</scope>
    <source>
        <strain evidence="2 3">DSM 2351</strain>
    </source>
</reference>
<accession>A0A0D6AXP4</accession>
<organism evidence="2 3">
    <name type="scientific">Rhodovulum sulfidophilum</name>
    <name type="common">Rhodobacter sulfidophilus</name>
    <dbReference type="NCBI Taxonomy" id="35806"/>
    <lineage>
        <taxon>Bacteria</taxon>
        <taxon>Pseudomonadati</taxon>
        <taxon>Pseudomonadota</taxon>
        <taxon>Alphaproteobacteria</taxon>
        <taxon>Rhodobacterales</taxon>
        <taxon>Paracoccaceae</taxon>
        <taxon>Rhodovulum</taxon>
    </lineage>
</organism>
<dbReference type="PATRIC" id="fig|35806.4.peg.508"/>
<evidence type="ECO:0000313" key="2">
    <source>
        <dbReference type="EMBL" id="BAQ67668.1"/>
    </source>
</evidence>
<name>A0A0D6AXP4_RHOSU</name>
<evidence type="ECO:0000256" key="1">
    <source>
        <dbReference type="SAM" id="MobiDB-lite"/>
    </source>
</evidence>
<gene>
    <name evidence="2" type="ORF">NHU_00499</name>
</gene>
<dbReference type="AlphaFoldDB" id="A0A0D6AXP4"/>